<accession>A0A369W8E7</accession>
<sequence>MSLTSIRLGNEIATAVYKKALDQQKVQGQQVLQLIQSAAPAASTVQTQQVSPSAPTDRIGTRVNTTA</sequence>
<dbReference type="InterPro" id="IPR025906">
    <property type="entry name" value="YjfB_motility"/>
</dbReference>
<dbReference type="Proteomes" id="UP000253769">
    <property type="component" value="Unassembled WGS sequence"/>
</dbReference>
<keyword evidence="3" id="KW-1185">Reference proteome</keyword>
<feature type="compositionally biased region" description="Polar residues" evidence="1">
    <location>
        <begin position="44"/>
        <end position="54"/>
    </location>
</feature>
<dbReference type="Pfam" id="PF14070">
    <property type="entry name" value="YjfB_motility"/>
    <property type="match status" value="1"/>
</dbReference>
<protein>
    <submittedName>
        <fullName evidence="2">Putative motility protein</fullName>
    </submittedName>
</protein>
<dbReference type="AlphaFoldDB" id="A0A369W8E7"/>
<evidence type="ECO:0000256" key="1">
    <source>
        <dbReference type="SAM" id="MobiDB-lite"/>
    </source>
</evidence>
<proteinExistence type="predicted"/>
<feature type="region of interest" description="Disordered" evidence="1">
    <location>
        <begin position="44"/>
        <end position="67"/>
    </location>
</feature>
<name>A0A369W8E7_9GAMM</name>
<reference evidence="2 3" key="1">
    <citation type="submission" date="2018-07" db="EMBL/GenBank/DDBJ databases">
        <title>Motiliproteus coralliicola sp. nov., a bacterium isolated from Coral.</title>
        <authorList>
            <person name="Wang G."/>
        </authorList>
    </citation>
    <scope>NUCLEOTIDE SEQUENCE [LARGE SCALE GENOMIC DNA]</scope>
    <source>
        <strain evidence="2 3">C34</strain>
    </source>
</reference>
<gene>
    <name evidence="2" type="ORF">DV711_16525</name>
</gene>
<organism evidence="2 3">
    <name type="scientific">Motiliproteus coralliicola</name>
    <dbReference type="NCBI Taxonomy" id="2283196"/>
    <lineage>
        <taxon>Bacteria</taxon>
        <taxon>Pseudomonadati</taxon>
        <taxon>Pseudomonadota</taxon>
        <taxon>Gammaproteobacteria</taxon>
        <taxon>Oceanospirillales</taxon>
        <taxon>Oceanospirillaceae</taxon>
        <taxon>Motiliproteus</taxon>
    </lineage>
</organism>
<evidence type="ECO:0000313" key="2">
    <source>
        <dbReference type="EMBL" id="RDE18268.1"/>
    </source>
</evidence>
<evidence type="ECO:0000313" key="3">
    <source>
        <dbReference type="Proteomes" id="UP000253769"/>
    </source>
</evidence>
<comment type="caution">
    <text evidence="2">The sequence shown here is derived from an EMBL/GenBank/DDBJ whole genome shotgun (WGS) entry which is preliminary data.</text>
</comment>
<dbReference type="EMBL" id="QQOH01000005">
    <property type="protein sequence ID" value="RDE18268.1"/>
    <property type="molecule type" value="Genomic_DNA"/>
</dbReference>
<dbReference type="RefSeq" id="WP_114696844.1">
    <property type="nucleotide sequence ID" value="NZ_QQOH01000005.1"/>
</dbReference>